<dbReference type="PRINTS" id="PR00260">
    <property type="entry name" value="CHEMTRNSDUCR"/>
</dbReference>
<dbReference type="Pfam" id="PF12729">
    <property type="entry name" value="4HB_MCP_1"/>
    <property type="match status" value="1"/>
</dbReference>
<dbReference type="InterPro" id="IPR004089">
    <property type="entry name" value="MCPsignal_dom"/>
</dbReference>
<dbReference type="GO" id="GO:0006935">
    <property type="term" value="P:chemotaxis"/>
    <property type="evidence" value="ECO:0007669"/>
    <property type="project" value="InterPro"/>
</dbReference>
<dbReference type="InterPro" id="IPR003660">
    <property type="entry name" value="HAMP_dom"/>
</dbReference>
<dbReference type="InterPro" id="IPR000727">
    <property type="entry name" value="T_SNARE_dom"/>
</dbReference>
<comment type="subcellular location">
    <subcellularLocation>
        <location evidence="1">Cell inner membrane</location>
        <topology evidence="1">Multi-pass membrane protein</topology>
    </subcellularLocation>
</comment>
<keyword evidence="2" id="KW-0997">Cell inner membrane</keyword>
<dbReference type="PROSITE" id="PS50192">
    <property type="entry name" value="T_SNARE"/>
    <property type="match status" value="1"/>
</dbReference>
<dbReference type="PROSITE" id="PS50111">
    <property type="entry name" value="CHEMOTAXIS_TRANSDUC_2"/>
    <property type="match status" value="1"/>
</dbReference>
<proteinExistence type="inferred from homology"/>
<evidence type="ECO:0000313" key="11">
    <source>
        <dbReference type="Proteomes" id="UP000219068"/>
    </source>
</evidence>
<dbReference type="PROSITE" id="PS50885">
    <property type="entry name" value="HAMP"/>
    <property type="match status" value="1"/>
</dbReference>
<dbReference type="PANTHER" id="PTHR32089">
    <property type="entry name" value="METHYL-ACCEPTING CHEMOTAXIS PROTEIN MCPB"/>
    <property type="match status" value="1"/>
</dbReference>
<evidence type="ECO:0000256" key="6">
    <source>
        <dbReference type="SAM" id="Phobius"/>
    </source>
</evidence>
<evidence type="ECO:0000259" key="7">
    <source>
        <dbReference type="PROSITE" id="PS50111"/>
    </source>
</evidence>
<dbReference type="SUPFAM" id="SSF58104">
    <property type="entry name" value="Methyl-accepting chemotaxis protein (MCP) signaling domain"/>
    <property type="match status" value="1"/>
</dbReference>
<dbReference type="InterPro" id="IPR032255">
    <property type="entry name" value="HBM"/>
</dbReference>
<dbReference type="SMART" id="SM01358">
    <property type="entry name" value="HBM"/>
    <property type="match status" value="1"/>
</dbReference>
<dbReference type="InterPro" id="IPR024478">
    <property type="entry name" value="HlyB_4HB_MCP"/>
</dbReference>
<dbReference type="CDD" id="cd06225">
    <property type="entry name" value="HAMP"/>
    <property type="match status" value="1"/>
</dbReference>
<evidence type="ECO:0000256" key="1">
    <source>
        <dbReference type="ARBA" id="ARBA00004429"/>
    </source>
</evidence>
<dbReference type="Proteomes" id="UP000219068">
    <property type="component" value="Unassembled WGS sequence"/>
</dbReference>
<dbReference type="Gene3D" id="1.10.287.950">
    <property type="entry name" value="Methyl-accepting chemotaxis protein"/>
    <property type="match status" value="1"/>
</dbReference>
<evidence type="ECO:0000259" key="8">
    <source>
        <dbReference type="PROSITE" id="PS50192"/>
    </source>
</evidence>
<feature type="domain" description="Methyl-accepting transducer" evidence="7">
    <location>
        <begin position="299"/>
        <end position="535"/>
    </location>
</feature>
<evidence type="ECO:0000259" key="9">
    <source>
        <dbReference type="PROSITE" id="PS50885"/>
    </source>
</evidence>
<evidence type="ECO:0000256" key="2">
    <source>
        <dbReference type="ARBA" id="ARBA00022519"/>
    </source>
</evidence>
<protein>
    <submittedName>
        <fullName evidence="10">Methyl-accepting chemotaxis protein</fullName>
    </submittedName>
</protein>
<keyword evidence="2" id="KW-1003">Cell membrane</keyword>
<keyword evidence="3 5" id="KW-0807">Transducer</keyword>
<comment type="similarity">
    <text evidence="4">Belongs to the methyl-accepting chemotaxis (MCP) protein family.</text>
</comment>
<name>A0A285TM33_9PROT</name>
<feature type="domain" description="T-SNARE coiled-coil homology" evidence="8">
    <location>
        <begin position="461"/>
        <end position="513"/>
    </location>
</feature>
<dbReference type="Pfam" id="PF00672">
    <property type="entry name" value="HAMP"/>
    <property type="match status" value="1"/>
</dbReference>
<dbReference type="SMART" id="SM00304">
    <property type="entry name" value="HAMP"/>
    <property type="match status" value="1"/>
</dbReference>
<dbReference type="InterPro" id="IPR004090">
    <property type="entry name" value="Chemotax_Me-accpt_rcpt"/>
</dbReference>
<accession>A0A285TM33</accession>
<evidence type="ECO:0000313" key="10">
    <source>
        <dbReference type="EMBL" id="SOC23725.1"/>
    </source>
</evidence>
<evidence type="ECO:0000256" key="5">
    <source>
        <dbReference type="PROSITE-ProRule" id="PRU00284"/>
    </source>
</evidence>
<dbReference type="GO" id="GO:0004888">
    <property type="term" value="F:transmembrane signaling receptor activity"/>
    <property type="evidence" value="ECO:0007669"/>
    <property type="project" value="InterPro"/>
</dbReference>
<feature type="domain" description="HAMP" evidence="9">
    <location>
        <begin position="206"/>
        <end position="259"/>
    </location>
</feature>
<dbReference type="Pfam" id="PF00015">
    <property type="entry name" value="MCPsignal"/>
    <property type="match status" value="1"/>
</dbReference>
<evidence type="ECO:0000256" key="3">
    <source>
        <dbReference type="ARBA" id="ARBA00023224"/>
    </source>
</evidence>
<keyword evidence="6" id="KW-0472">Membrane</keyword>
<dbReference type="SMART" id="SM00283">
    <property type="entry name" value="MA"/>
    <property type="match status" value="1"/>
</dbReference>
<evidence type="ECO:0000256" key="4">
    <source>
        <dbReference type="ARBA" id="ARBA00029447"/>
    </source>
</evidence>
<keyword evidence="6" id="KW-0812">Transmembrane</keyword>
<sequence length="555" mass="58565">MEILKRLKIAPKIFGGFGIVLFLLVSISTLGFISLTGLGSDFDRYRAIAIQTNEAGRVQANMLEARVAVRDYLLTGRETAISTVLTRLQTASELNDKLGTLVDRGERLSIVEETREDLMEYLRVFQTVVKAAANDTQRDQLVTEGLDRIGPEVATNLESLKREIRQEQDALGPEVTEDIQNTIILVASISVAAMVLGIGAAWLIGVGISHPIRDITAAMTHLADGNKETRVPGQDHKDEIGDMAKAVLVFKEGMIKAEQLAEQEAEAQKRREERAKVIESLTKDFDTDVSLVLKSVSSAATEMQATASSMTATAEETNRQSTVVAAAAEQASNNVQTVASASEELSASISEISHQVNQSAQVASKAVSEAENTNAQVRGLAEAAQKIGDVVGLISDIAAQTNLLALNATIEAARAGEAGKGFAVVAAEVKNLANATSKATEQITAQITGIQTETEGAVVAIDSIGSTIAEISEIAATIASAVEQQGAATEEITRNVQQASAGTSEVTENIHGVNEAATSTGAAAEQVLNASGELSEQAETLRLKVETFLTAVKAA</sequence>
<feature type="transmembrane region" description="Helical" evidence="6">
    <location>
        <begin position="12"/>
        <end position="35"/>
    </location>
</feature>
<keyword evidence="6" id="KW-1133">Transmembrane helix</keyword>
<dbReference type="EMBL" id="OBMM01000004">
    <property type="protein sequence ID" value="SOC23725.1"/>
    <property type="molecule type" value="Genomic_DNA"/>
</dbReference>
<dbReference type="Gene3D" id="6.10.340.10">
    <property type="match status" value="1"/>
</dbReference>
<reference evidence="10 11" key="1">
    <citation type="submission" date="2017-08" db="EMBL/GenBank/DDBJ databases">
        <authorList>
            <person name="de Groot N.N."/>
        </authorList>
    </citation>
    <scope>NUCLEOTIDE SEQUENCE [LARGE SCALE GENOMIC DNA]</scope>
    <source>
        <strain evidence="10 11">USBA 78</strain>
    </source>
</reference>
<dbReference type="GO" id="GO:0005886">
    <property type="term" value="C:plasma membrane"/>
    <property type="evidence" value="ECO:0007669"/>
    <property type="project" value="UniProtKB-SubCell"/>
</dbReference>
<dbReference type="AlphaFoldDB" id="A0A285TM33"/>
<dbReference type="GO" id="GO:0007165">
    <property type="term" value="P:signal transduction"/>
    <property type="evidence" value="ECO:0007669"/>
    <property type="project" value="UniProtKB-KW"/>
</dbReference>
<gene>
    <name evidence="10" type="ORF">SAMN05428964_104165</name>
</gene>
<dbReference type="PANTHER" id="PTHR32089:SF112">
    <property type="entry name" value="LYSOZYME-LIKE PROTEIN-RELATED"/>
    <property type="match status" value="1"/>
</dbReference>
<organism evidence="10 11">
    <name type="scientific">Thalassospira xiamenensis</name>
    <dbReference type="NCBI Taxonomy" id="220697"/>
    <lineage>
        <taxon>Bacteria</taxon>
        <taxon>Pseudomonadati</taxon>
        <taxon>Pseudomonadota</taxon>
        <taxon>Alphaproteobacteria</taxon>
        <taxon>Rhodospirillales</taxon>
        <taxon>Thalassospiraceae</taxon>
        <taxon>Thalassospira</taxon>
    </lineage>
</organism>